<protein>
    <submittedName>
        <fullName evidence="3">DUF2892 domain-containing protein</fullName>
    </submittedName>
</protein>
<proteinExistence type="predicted"/>
<dbReference type="EMBL" id="PNCJ01000044">
    <property type="protein sequence ID" value="TMP32680.1"/>
    <property type="molecule type" value="Genomic_DNA"/>
</dbReference>
<dbReference type="Proteomes" id="UP000306719">
    <property type="component" value="Unassembled WGS sequence"/>
</dbReference>
<keyword evidence="1" id="KW-0812">Transmembrane</keyword>
<evidence type="ECO:0000313" key="3">
    <source>
        <dbReference type="EMBL" id="TMP32680.1"/>
    </source>
</evidence>
<evidence type="ECO:0000256" key="1">
    <source>
        <dbReference type="SAM" id="Phobius"/>
    </source>
</evidence>
<reference evidence="4" key="2">
    <citation type="submission" date="2019-06" db="EMBL/GenBank/DDBJ databases">
        <title>Co-occurence of chitin degradation, pigmentation and bioactivity in marine Pseudoalteromonas.</title>
        <authorList>
            <person name="Sonnenschein E.C."/>
            <person name="Bech P.K."/>
        </authorList>
    </citation>
    <scope>NUCLEOTIDE SEQUENCE [LARGE SCALE GENOMIC DNA]</scope>
    <source>
        <strain evidence="4">S2599</strain>
    </source>
</reference>
<dbReference type="RefSeq" id="WP_138546574.1">
    <property type="nucleotide sequence ID" value="NZ_PNCJ01000044.1"/>
</dbReference>
<dbReference type="OrthoDB" id="9799383at2"/>
<feature type="domain" description="Inner membrane protein YgaP-like transmembrane" evidence="2">
    <location>
        <begin position="3"/>
        <end position="56"/>
    </location>
</feature>
<feature type="transmembrane region" description="Helical" evidence="1">
    <location>
        <begin position="7"/>
        <end position="25"/>
    </location>
</feature>
<evidence type="ECO:0000259" key="2">
    <source>
        <dbReference type="Pfam" id="PF11127"/>
    </source>
</evidence>
<dbReference type="Gene3D" id="6.10.140.1340">
    <property type="match status" value="1"/>
</dbReference>
<sequence>MRLEATIRLVAGSMLILSFLLTWFVDPRWVWFSVFIALNLIQSAFTGWCPMMTLLKKLGMEN</sequence>
<gene>
    <name evidence="3" type="ORF">CWB98_21000</name>
</gene>
<name>A0A5S3WV09_9GAMM</name>
<evidence type="ECO:0000313" key="4">
    <source>
        <dbReference type="Proteomes" id="UP000306719"/>
    </source>
</evidence>
<keyword evidence="1" id="KW-0472">Membrane</keyword>
<dbReference type="Pfam" id="PF11127">
    <property type="entry name" value="YgaP-like_TM"/>
    <property type="match status" value="1"/>
</dbReference>
<accession>A0A5S3WV09</accession>
<organism evidence="3 4">
    <name type="scientific">Pseudoalteromonas rubra</name>
    <dbReference type="NCBI Taxonomy" id="43658"/>
    <lineage>
        <taxon>Bacteria</taxon>
        <taxon>Pseudomonadati</taxon>
        <taxon>Pseudomonadota</taxon>
        <taxon>Gammaproteobacteria</taxon>
        <taxon>Alteromonadales</taxon>
        <taxon>Pseudoalteromonadaceae</taxon>
        <taxon>Pseudoalteromonas</taxon>
    </lineage>
</organism>
<keyword evidence="1" id="KW-1133">Transmembrane helix</keyword>
<dbReference type="AlphaFoldDB" id="A0A5S3WV09"/>
<dbReference type="InterPro" id="IPR021309">
    <property type="entry name" value="YgaP-like_TM"/>
</dbReference>
<feature type="transmembrane region" description="Helical" evidence="1">
    <location>
        <begin position="31"/>
        <end position="55"/>
    </location>
</feature>
<reference evidence="3 4" key="1">
    <citation type="submission" date="2018-01" db="EMBL/GenBank/DDBJ databases">
        <authorList>
            <person name="Paulsen S."/>
            <person name="Gram L.K."/>
        </authorList>
    </citation>
    <scope>NUCLEOTIDE SEQUENCE [LARGE SCALE GENOMIC DNA]</scope>
    <source>
        <strain evidence="3 4">S2599</strain>
    </source>
</reference>
<comment type="caution">
    <text evidence="3">The sequence shown here is derived from an EMBL/GenBank/DDBJ whole genome shotgun (WGS) entry which is preliminary data.</text>
</comment>